<comment type="caution">
    <text evidence="1">The sequence shown here is derived from an EMBL/GenBank/DDBJ whole genome shotgun (WGS) entry which is preliminary data.</text>
</comment>
<sequence length="137" mass="15602">MNKNIEDPIGKCQPQRWESCIYDPPPLLQAIPQSDLKPYFYQYLTLSNDDGSNVSSATKITMPEYFIKRSNVSHGQALIDTLKIEIQTLRHPITQSSSFHSTTWSNHLDKISMASMFDHTPTSSKMSKTLSPEIRII</sequence>
<dbReference type="EMBL" id="JBBPBM010000089">
    <property type="protein sequence ID" value="KAK8509997.1"/>
    <property type="molecule type" value="Genomic_DNA"/>
</dbReference>
<keyword evidence="2" id="KW-1185">Reference proteome</keyword>
<evidence type="ECO:0000313" key="1">
    <source>
        <dbReference type="EMBL" id="KAK8509997.1"/>
    </source>
</evidence>
<reference evidence="1 2" key="1">
    <citation type="journal article" date="2024" name="G3 (Bethesda)">
        <title>Genome assembly of Hibiscus sabdariffa L. provides insights into metabolisms of medicinal natural products.</title>
        <authorList>
            <person name="Kim T."/>
        </authorList>
    </citation>
    <scope>NUCLEOTIDE SEQUENCE [LARGE SCALE GENOMIC DNA]</scope>
    <source>
        <strain evidence="1">TK-2024</strain>
        <tissue evidence="1">Old leaves</tissue>
    </source>
</reference>
<evidence type="ECO:0000313" key="2">
    <source>
        <dbReference type="Proteomes" id="UP001472677"/>
    </source>
</evidence>
<organism evidence="1 2">
    <name type="scientific">Hibiscus sabdariffa</name>
    <name type="common">roselle</name>
    <dbReference type="NCBI Taxonomy" id="183260"/>
    <lineage>
        <taxon>Eukaryota</taxon>
        <taxon>Viridiplantae</taxon>
        <taxon>Streptophyta</taxon>
        <taxon>Embryophyta</taxon>
        <taxon>Tracheophyta</taxon>
        <taxon>Spermatophyta</taxon>
        <taxon>Magnoliopsida</taxon>
        <taxon>eudicotyledons</taxon>
        <taxon>Gunneridae</taxon>
        <taxon>Pentapetalae</taxon>
        <taxon>rosids</taxon>
        <taxon>malvids</taxon>
        <taxon>Malvales</taxon>
        <taxon>Malvaceae</taxon>
        <taxon>Malvoideae</taxon>
        <taxon>Hibiscus</taxon>
    </lineage>
</organism>
<proteinExistence type="predicted"/>
<dbReference type="Proteomes" id="UP001472677">
    <property type="component" value="Unassembled WGS sequence"/>
</dbReference>
<name>A0ABR2BSR0_9ROSI</name>
<gene>
    <name evidence="1" type="ORF">V6N12_035320</name>
</gene>
<protein>
    <submittedName>
        <fullName evidence="1">Uncharacterized protein</fullName>
    </submittedName>
</protein>
<accession>A0ABR2BSR0</accession>